<keyword evidence="2" id="KW-1185">Reference proteome</keyword>
<evidence type="ECO:0000313" key="1">
    <source>
        <dbReference type="EMBL" id="ORY29482.1"/>
    </source>
</evidence>
<sequence length="71" mass="7648">MPAFTVTSRASFSSEKSDTTFVDTTRTVQPLPKSSHTVSRETVLLGGMSPFLNTGASNTPYSVMTSVRMSQ</sequence>
<dbReference type="EMBL" id="MCGO01000088">
    <property type="protein sequence ID" value="ORY29482.1"/>
    <property type="molecule type" value="Genomic_DNA"/>
</dbReference>
<proteinExistence type="predicted"/>
<dbReference type="AlphaFoldDB" id="A0A1Y2B3S5"/>
<dbReference type="OrthoDB" id="10297103at2759"/>
<reference evidence="1 2" key="1">
    <citation type="submission" date="2016-07" db="EMBL/GenBank/DDBJ databases">
        <title>Pervasive Adenine N6-methylation of Active Genes in Fungi.</title>
        <authorList>
            <consortium name="DOE Joint Genome Institute"/>
            <person name="Mondo S.J."/>
            <person name="Dannebaum R.O."/>
            <person name="Kuo R.C."/>
            <person name="Labutti K."/>
            <person name="Haridas S."/>
            <person name="Kuo A."/>
            <person name="Salamov A."/>
            <person name="Ahrendt S.R."/>
            <person name="Lipzen A."/>
            <person name="Sullivan W."/>
            <person name="Andreopoulos W.B."/>
            <person name="Clum A."/>
            <person name="Lindquist E."/>
            <person name="Daum C."/>
            <person name="Ramamoorthy G.K."/>
            <person name="Gryganskyi A."/>
            <person name="Culley D."/>
            <person name="Magnuson J.K."/>
            <person name="James T.Y."/>
            <person name="O'Malley M.A."/>
            <person name="Stajich J.E."/>
            <person name="Spatafora J.W."/>
            <person name="Visel A."/>
            <person name="Grigoriev I.V."/>
        </authorList>
    </citation>
    <scope>NUCLEOTIDE SEQUENCE [LARGE SCALE GENOMIC DNA]</scope>
    <source>
        <strain evidence="1 2">JEL800</strain>
    </source>
</reference>
<protein>
    <submittedName>
        <fullName evidence="1">Uncharacterized protein</fullName>
    </submittedName>
</protein>
<dbReference type="Proteomes" id="UP000193642">
    <property type="component" value="Unassembled WGS sequence"/>
</dbReference>
<organism evidence="1 2">
    <name type="scientific">Rhizoclosmatium globosum</name>
    <dbReference type="NCBI Taxonomy" id="329046"/>
    <lineage>
        <taxon>Eukaryota</taxon>
        <taxon>Fungi</taxon>
        <taxon>Fungi incertae sedis</taxon>
        <taxon>Chytridiomycota</taxon>
        <taxon>Chytridiomycota incertae sedis</taxon>
        <taxon>Chytridiomycetes</taxon>
        <taxon>Chytridiales</taxon>
        <taxon>Chytriomycetaceae</taxon>
        <taxon>Rhizoclosmatium</taxon>
    </lineage>
</organism>
<gene>
    <name evidence="1" type="ORF">BCR33DRAFT_724724</name>
</gene>
<name>A0A1Y2B3S5_9FUNG</name>
<evidence type="ECO:0000313" key="2">
    <source>
        <dbReference type="Proteomes" id="UP000193642"/>
    </source>
</evidence>
<comment type="caution">
    <text evidence="1">The sequence shown here is derived from an EMBL/GenBank/DDBJ whole genome shotgun (WGS) entry which is preliminary data.</text>
</comment>
<accession>A0A1Y2B3S5</accession>